<dbReference type="RefSeq" id="WP_149113633.1">
    <property type="nucleotide sequence ID" value="NZ_CP042425.1"/>
</dbReference>
<dbReference type="Pfam" id="PF07617">
    <property type="entry name" value="DUF1579"/>
    <property type="match status" value="1"/>
</dbReference>
<evidence type="ECO:0000313" key="2">
    <source>
        <dbReference type="EMBL" id="QEL19218.1"/>
    </source>
</evidence>
<feature type="signal peptide" evidence="1">
    <location>
        <begin position="1"/>
        <end position="20"/>
    </location>
</feature>
<dbReference type="Proteomes" id="UP000324974">
    <property type="component" value="Chromosome"/>
</dbReference>
<keyword evidence="1" id="KW-0732">Signal</keyword>
<gene>
    <name evidence="2" type="ORF">PX52LOC_06279</name>
</gene>
<dbReference type="EMBL" id="CP042425">
    <property type="protein sequence ID" value="QEL19218.1"/>
    <property type="molecule type" value="Genomic_DNA"/>
</dbReference>
<feature type="chain" id="PRO_5023123136" description="DUF1579 domain-containing protein" evidence="1">
    <location>
        <begin position="21"/>
        <end position="182"/>
    </location>
</feature>
<name>A0A5C1AQS9_9BACT</name>
<reference evidence="3" key="1">
    <citation type="submission" date="2019-08" db="EMBL/GenBank/DDBJ databases">
        <title>Limnoglobus roseus gen. nov., sp. nov., a novel freshwater planctomycete with a giant genome from the family Gemmataceae.</title>
        <authorList>
            <person name="Kulichevskaya I.S."/>
            <person name="Naumoff D.G."/>
            <person name="Miroshnikov K."/>
            <person name="Ivanova A."/>
            <person name="Philippov D.A."/>
            <person name="Hakobyan A."/>
            <person name="Rijpstra I.C."/>
            <person name="Sinninghe Damste J.S."/>
            <person name="Liesack W."/>
            <person name="Dedysh S.N."/>
        </authorList>
    </citation>
    <scope>NUCLEOTIDE SEQUENCE [LARGE SCALE GENOMIC DNA]</scope>
    <source>
        <strain evidence="3">PX52</strain>
    </source>
</reference>
<dbReference type="OrthoDB" id="512336at2"/>
<evidence type="ECO:0000313" key="3">
    <source>
        <dbReference type="Proteomes" id="UP000324974"/>
    </source>
</evidence>
<organism evidence="2 3">
    <name type="scientific">Limnoglobus roseus</name>
    <dbReference type="NCBI Taxonomy" id="2598579"/>
    <lineage>
        <taxon>Bacteria</taxon>
        <taxon>Pseudomonadati</taxon>
        <taxon>Planctomycetota</taxon>
        <taxon>Planctomycetia</taxon>
        <taxon>Gemmatales</taxon>
        <taxon>Gemmataceae</taxon>
        <taxon>Limnoglobus</taxon>
    </lineage>
</organism>
<dbReference type="KEGG" id="lrs:PX52LOC_06279"/>
<keyword evidence="3" id="KW-1185">Reference proteome</keyword>
<evidence type="ECO:0000256" key="1">
    <source>
        <dbReference type="SAM" id="SignalP"/>
    </source>
</evidence>
<protein>
    <recommendedName>
        <fullName evidence="4">DUF1579 domain-containing protein</fullName>
    </recommendedName>
</protein>
<proteinExistence type="predicted"/>
<sequence>MFKFVLVGLLTVLVAGFAPAEDAPKPPAPQKEHGWLKQLEGEWACESEAVFEPGKPAVKCRGTETVKSLGGFWTVGEMKGEFMGTPVTGIMTVGYDAKKGKYVGTWVCSMDGHLCTYEGSVDAAGKVLTLETEGVHPATGKAVKMKDVLEMKDKDTRVMTSSAQGADGKWETFMTMTAKRKK</sequence>
<accession>A0A5C1AQS9</accession>
<dbReference type="InterPro" id="IPR011473">
    <property type="entry name" value="DUF1579"/>
</dbReference>
<dbReference type="AlphaFoldDB" id="A0A5C1AQS9"/>
<evidence type="ECO:0008006" key="4">
    <source>
        <dbReference type="Google" id="ProtNLM"/>
    </source>
</evidence>